<evidence type="ECO:0000313" key="3">
    <source>
        <dbReference type="Proteomes" id="UP001250858"/>
    </source>
</evidence>
<reference evidence="2 3" key="1">
    <citation type="submission" date="2023-09" db="EMBL/GenBank/DDBJ databases">
        <title>Complete genome of Streptomyces roseicoloratus T14.</title>
        <authorList>
            <person name="Bashizi T."/>
            <person name="Kim M.-J."/>
            <person name="Lee G."/>
            <person name="Tagele S.B."/>
            <person name="Shin J.-H."/>
        </authorList>
    </citation>
    <scope>NUCLEOTIDE SEQUENCE [LARGE SCALE GENOMIC DNA]</scope>
    <source>
        <strain evidence="2 3">T14</strain>
    </source>
</reference>
<dbReference type="InterPro" id="IPR025164">
    <property type="entry name" value="Toastrack_DUF4097"/>
</dbReference>
<evidence type="ECO:0000313" key="2">
    <source>
        <dbReference type="EMBL" id="WMX47164.1"/>
    </source>
</evidence>
<dbReference type="Pfam" id="PF13349">
    <property type="entry name" value="DUF4097"/>
    <property type="match status" value="1"/>
</dbReference>
<feature type="domain" description="DUF4097" evidence="1">
    <location>
        <begin position="27"/>
        <end position="226"/>
    </location>
</feature>
<name>A0ABY9RZG6_9ACTN</name>
<dbReference type="Proteomes" id="UP001250858">
    <property type="component" value="Chromosome"/>
</dbReference>
<evidence type="ECO:0000259" key="1">
    <source>
        <dbReference type="Pfam" id="PF13349"/>
    </source>
</evidence>
<accession>A0ABY9RZG6</accession>
<protein>
    <submittedName>
        <fullName evidence="2">DUF4097 family beta strand repeat-containing protein</fullName>
    </submittedName>
</protein>
<proteinExistence type="predicted"/>
<keyword evidence="3" id="KW-1185">Reference proteome</keyword>
<dbReference type="RefSeq" id="WP_309549332.1">
    <property type="nucleotide sequence ID" value="NZ_CP133762.1"/>
</dbReference>
<gene>
    <name evidence="2" type="ORF">RGF97_23360</name>
</gene>
<dbReference type="EMBL" id="CP133762">
    <property type="protein sequence ID" value="WMX47164.1"/>
    <property type="molecule type" value="Genomic_DNA"/>
</dbReference>
<sequence length="229" mass="23069">MQQFATPATFTASSTLSAVLGIPAGHIRVIAADRADATVEVLPANPARSRDVKAAEGTRIGFADGVLTVTGPDGGNQLFGPSGSVELTVQLPAGSRVEVEGAATAFRGVGRLGDVAVTAAQGPVKVDEAAGLRVTLQDGDVTVGRLTGPARISTMRGDIRIAEAERGTVDVTTRKGDITLGTAPGVSATLDASTSCGRVDNGLRNGEGAAAPLTFRATTAYGDVTARSL</sequence>
<organism evidence="2 3">
    <name type="scientific">Streptomyces roseicoloratus</name>
    <dbReference type="NCBI Taxonomy" id="2508722"/>
    <lineage>
        <taxon>Bacteria</taxon>
        <taxon>Bacillati</taxon>
        <taxon>Actinomycetota</taxon>
        <taxon>Actinomycetes</taxon>
        <taxon>Kitasatosporales</taxon>
        <taxon>Streptomycetaceae</taxon>
        <taxon>Streptomyces</taxon>
    </lineage>
</organism>